<dbReference type="KEGG" id="naci:NUH88_14250"/>
<dbReference type="InterPro" id="IPR002491">
    <property type="entry name" value="ABC_transptr_periplasmic_BD"/>
</dbReference>
<dbReference type="EMBL" id="CP102480">
    <property type="protein sequence ID" value="UUX48570.1"/>
    <property type="molecule type" value="Genomic_DNA"/>
</dbReference>
<dbReference type="AlphaFoldDB" id="A0A9J7ANQ9"/>
<organism evidence="3 4">
    <name type="scientific">Nisaea acidiphila</name>
    <dbReference type="NCBI Taxonomy" id="1862145"/>
    <lineage>
        <taxon>Bacteria</taxon>
        <taxon>Pseudomonadati</taxon>
        <taxon>Pseudomonadota</taxon>
        <taxon>Alphaproteobacteria</taxon>
        <taxon>Rhodospirillales</taxon>
        <taxon>Thalassobaculaceae</taxon>
        <taxon>Nisaea</taxon>
    </lineage>
</organism>
<dbReference type="SUPFAM" id="SSF53807">
    <property type="entry name" value="Helical backbone' metal receptor"/>
    <property type="match status" value="1"/>
</dbReference>
<feature type="signal peptide" evidence="1">
    <location>
        <begin position="1"/>
        <end position="29"/>
    </location>
</feature>
<evidence type="ECO:0000313" key="3">
    <source>
        <dbReference type="EMBL" id="UUX48570.1"/>
    </source>
</evidence>
<dbReference type="RefSeq" id="WP_257767077.1">
    <property type="nucleotide sequence ID" value="NZ_CP102480.1"/>
</dbReference>
<name>A0A9J7ANQ9_9PROT</name>
<sequence>MFRLSRMGATAVAVAALLLVALSPASGRAAETITVTDTLGREVAVPHGAKRVLLGFYFEDFYAIVGPDAYSRVVAISRDAWEGWRNSQWKAYTAIDPRLEKLTDIGEVDAGTFNIEAALVSKPDVAILAAWQYRMLGNAVQKLEKAGIPVVVADYNAQTLEKHLVSTRLIGRVMATEERATALAAQYENAVRDVLDRVGSAKGGAKKVYVELGNSGPDKYGNSYAGHMWGRVIGMAGGTNIADGKITTSSPLNPEYVLASKPEIVLFAGSDWRGRDQAILLGFDHSETLTRERVAPFKARPGWSKLPAVETGDVYVVYHGGARTLYDFAFLQFIAKAIHPEAFADIDPVENHRRFYEEWLPIEANGTFMMRAD</sequence>
<evidence type="ECO:0000259" key="2">
    <source>
        <dbReference type="PROSITE" id="PS50983"/>
    </source>
</evidence>
<dbReference type="PANTHER" id="PTHR30535">
    <property type="entry name" value="VITAMIN B12-BINDING PROTEIN"/>
    <property type="match status" value="1"/>
</dbReference>
<reference evidence="3" key="1">
    <citation type="submission" date="2022-08" db="EMBL/GenBank/DDBJ databases">
        <title>Nisaea acidiphila sp. nov., isolated from a marine algal debris and emended description of the genus Nisaea Urios et al. 2008.</title>
        <authorList>
            <person name="Kwon K."/>
        </authorList>
    </citation>
    <scope>NUCLEOTIDE SEQUENCE</scope>
    <source>
        <strain evidence="3">MEBiC11861</strain>
    </source>
</reference>
<protein>
    <submittedName>
        <fullName evidence="3">ABC transporter substrate-binding protein</fullName>
    </submittedName>
</protein>
<evidence type="ECO:0000256" key="1">
    <source>
        <dbReference type="SAM" id="SignalP"/>
    </source>
</evidence>
<keyword evidence="4" id="KW-1185">Reference proteome</keyword>
<accession>A0A9J7ANQ9</accession>
<evidence type="ECO:0000313" key="4">
    <source>
        <dbReference type="Proteomes" id="UP001060336"/>
    </source>
</evidence>
<feature type="domain" description="Fe/B12 periplasmic-binding" evidence="2">
    <location>
        <begin position="41"/>
        <end position="346"/>
    </location>
</feature>
<dbReference type="InterPro" id="IPR050902">
    <property type="entry name" value="ABC_Transporter_SBP"/>
</dbReference>
<keyword evidence="1" id="KW-0732">Signal</keyword>
<dbReference type="PANTHER" id="PTHR30535:SF34">
    <property type="entry name" value="MOLYBDATE-BINDING PROTEIN MOLA"/>
    <property type="match status" value="1"/>
</dbReference>
<feature type="chain" id="PRO_5039942813" evidence="1">
    <location>
        <begin position="30"/>
        <end position="373"/>
    </location>
</feature>
<dbReference type="Proteomes" id="UP001060336">
    <property type="component" value="Chromosome"/>
</dbReference>
<gene>
    <name evidence="3" type="ORF">NUH88_14250</name>
</gene>
<proteinExistence type="predicted"/>
<dbReference type="Pfam" id="PF01497">
    <property type="entry name" value="Peripla_BP_2"/>
    <property type="match status" value="1"/>
</dbReference>
<dbReference type="PROSITE" id="PS50983">
    <property type="entry name" value="FE_B12_PBP"/>
    <property type="match status" value="1"/>
</dbReference>
<dbReference type="Gene3D" id="3.40.50.1980">
    <property type="entry name" value="Nitrogenase molybdenum iron protein domain"/>
    <property type="match status" value="2"/>
</dbReference>